<dbReference type="InterPro" id="IPR005303">
    <property type="entry name" value="MOCOS_middle"/>
</dbReference>
<dbReference type="STRING" id="283909.R7VF68"/>
<sequence>MKEKMHKRSKVVGQVSRITLFPVKSMKGVDYEELQCCVRGCFDPEDEVFDRTWMVTDNHHRFVTARQQPKLLTIQPSFIGDDFLLDAPGMDSLIIPKVPCPHGHDSVTSVVWGEKVKAYDAGEKAAAWLSVYLGDAFRLVFHPQHFESRDLNRRADKWCSEAKDEDQIIYQDLFPYLLLSEASVDDLNSRLENPISVDNFRPNIVVSGCSAYDEDKWEDIYIGDARLVNVKPCNRCVLTTVDPVKGVKDPNLEPLKTLRKYRLWKEEFKDSPMFGINLLSSREGKIKVGDSVYATIKE</sequence>
<dbReference type="SUPFAM" id="SSF50800">
    <property type="entry name" value="PK beta-barrel domain-like"/>
    <property type="match status" value="1"/>
</dbReference>
<dbReference type="OMA" id="CCPLMIL"/>
<name>R7VF68_CAPTE</name>
<proteinExistence type="predicted"/>
<reference evidence="2 4" key="2">
    <citation type="journal article" date="2013" name="Nature">
        <title>Insights into bilaterian evolution from three spiralian genomes.</title>
        <authorList>
            <person name="Simakov O."/>
            <person name="Marletaz F."/>
            <person name="Cho S.J."/>
            <person name="Edsinger-Gonzales E."/>
            <person name="Havlak P."/>
            <person name="Hellsten U."/>
            <person name="Kuo D.H."/>
            <person name="Larsson T."/>
            <person name="Lv J."/>
            <person name="Arendt D."/>
            <person name="Savage R."/>
            <person name="Osoegawa K."/>
            <person name="de Jong P."/>
            <person name="Grimwood J."/>
            <person name="Chapman J.A."/>
            <person name="Shapiro H."/>
            <person name="Aerts A."/>
            <person name="Otillar R.P."/>
            <person name="Terry A.Y."/>
            <person name="Boore J.L."/>
            <person name="Grigoriev I.V."/>
            <person name="Lindberg D.R."/>
            <person name="Seaver E.C."/>
            <person name="Weisblat D.A."/>
            <person name="Putnam N.H."/>
            <person name="Rokhsar D.S."/>
        </authorList>
    </citation>
    <scope>NUCLEOTIDE SEQUENCE</scope>
    <source>
        <strain evidence="2 4">I ESC-2004</strain>
    </source>
</reference>
<evidence type="ECO:0000313" key="4">
    <source>
        <dbReference type="Proteomes" id="UP000014760"/>
    </source>
</evidence>
<reference evidence="4" key="1">
    <citation type="submission" date="2012-12" db="EMBL/GenBank/DDBJ databases">
        <authorList>
            <person name="Hellsten U."/>
            <person name="Grimwood J."/>
            <person name="Chapman J.A."/>
            <person name="Shapiro H."/>
            <person name="Aerts A."/>
            <person name="Otillar R.P."/>
            <person name="Terry A.Y."/>
            <person name="Boore J.L."/>
            <person name="Simakov O."/>
            <person name="Marletaz F."/>
            <person name="Cho S.-J."/>
            <person name="Edsinger-Gonzales E."/>
            <person name="Havlak P."/>
            <person name="Kuo D.-H."/>
            <person name="Larsson T."/>
            <person name="Lv J."/>
            <person name="Arendt D."/>
            <person name="Savage R."/>
            <person name="Osoegawa K."/>
            <person name="de Jong P."/>
            <person name="Lindberg D.R."/>
            <person name="Seaver E.C."/>
            <person name="Weisblat D.A."/>
            <person name="Putnam N.H."/>
            <person name="Grigoriev I.V."/>
            <person name="Rokhsar D.S."/>
        </authorList>
    </citation>
    <scope>NUCLEOTIDE SEQUENCE</scope>
    <source>
        <strain evidence="4">I ESC-2004</strain>
    </source>
</reference>
<dbReference type="Pfam" id="PF03473">
    <property type="entry name" value="MOSC"/>
    <property type="match status" value="1"/>
</dbReference>
<dbReference type="InterPro" id="IPR011037">
    <property type="entry name" value="Pyrv_Knase-like_insert_dom_sf"/>
</dbReference>
<reference evidence="3" key="3">
    <citation type="submission" date="2015-06" db="UniProtKB">
        <authorList>
            <consortium name="EnsemblMetazoa"/>
        </authorList>
    </citation>
    <scope>IDENTIFICATION</scope>
</reference>
<evidence type="ECO:0000259" key="1">
    <source>
        <dbReference type="PROSITE" id="PS51340"/>
    </source>
</evidence>
<evidence type="ECO:0000313" key="2">
    <source>
        <dbReference type="EMBL" id="ELU17202.1"/>
    </source>
</evidence>
<dbReference type="Proteomes" id="UP000014760">
    <property type="component" value="Unassembled WGS sequence"/>
</dbReference>
<protein>
    <recommendedName>
        <fullName evidence="1">MOSC domain-containing protein</fullName>
    </recommendedName>
</protein>
<dbReference type="HOGENOM" id="CLU_028286_6_1_1"/>
<dbReference type="EnsemblMetazoa" id="CapteT226823">
    <property type="protein sequence ID" value="CapteP226823"/>
    <property type="gene ID" value="CapteG226823"/>
</dbReference>
<dbReference type="PANTHER" id="PTHR14237">
    <property type="entry name" value="MOLYBDOPTERIN COFACTOR SULFURASE MOSC"/>
    <property type="match status" value="1"/>
</dbReference>
<dbReference type="GO" id="GO:0030170">
    <property type="term" value="F:pyridoxal phosphate binding"/>
    <property type="evidence" value="ECO:0007669"/>
    <property type="project" value="InterPro"/>
</dbReference>
<organism evidence="2">
    <name type="scientific">Capitella teleta</name>
    <name type="common">Polychaete worm</name>
    <dbReference type="NCBI Taxonomy" id="283909"/>
    <lineage>
        <taxon>Eukaryota</taxon>
        <taxon>Metazoa</taxon>
        <taxon>Spiralia</taxon>
        <taxon>Lophotrochozoa</taxon>
        <taxon>Annelida</taxon>
        <taxon>Polychaeta</taxon>
        <taxon>Sedentaria</taxon>
        <taxon>Scolecida</taxon>
        <taxon>Capitellidae</taxon>
        <taxon>Capitella</taxon>
    </lineage>
</organism>
<feature type="domain" description="MOSC" evidence="1">
    <location>
        <begin position="139"/>
        <end position="295"/>
    </location>
</feature>
<dbReference type="SUPFAM" id="SSF141673">
    <property type="entry name" value="MOSC N-terminal domain-like"/>
    <property type="match status" value="1"/>
</dbReference>
<dbReference type="GO" id="GO:0030151">
    <property type="term" value="F:molybdenum ion binding"/>
    <property type="evidence" value="ECO:0007669"/>
    <property type="project" value="InterPro"/>
</dbReference>
<dbReference type="AlphaFoldDB" id="R7VF68"/>
<dbReference type="InterPro" id="IPR005302">
    <property type="entry name" value="MoCF_Sase_C"/>
</dbReference>
<dbReference type="PROSITE" id="PS51340">
    <property type="entry name" value="MOSC"/>
    <property type="match status" value="1"/>
</dbReference>
<dbReference type="EMBL" id="KB292627">
    <property type="protein sequence ID" value="ELU17202.1"/>
    <property type="molecule type" value="Genomic_DNA"/>
</dbReference>
<dbReference type="OrthoDB" id="17255at2759"/>
<dbReference type="Pfam" id="PF03476">
    <property type="entry name" value="MOSC_N"/>
    <property type="match status" value="1"/>
</dbReference>
<dbReference type="FunCoup" id="R7VF68">
    <property type="interactions" value="39"/>
</dbReference>
<gene>
    <name evidence="2" type="ORF">CAPTEDRAFT_226823</name>
</gene>
<accession>R7VF68</accession>
<dbReference type="EMBL" id="AMQN01004104">
    <property type="status" value="NOT_ANNOTATED_CDS"/>
    <property type="molecule type" value="Genomic_DNA"/>
</dbReference>
<dbReference type="GO" id="GO:0003824">
    <property type="term" value="F:catalytic activity"/>
    <property type="evidence" value="ECO:0007669"/>
    <property type="project" value="InterPro"/>
</dbReference>
<keyword evidence="4" id="KW-1185">Reference proteome</keyword>
<dbReference type="PANTHER" id="PTHR14237:SF19">
    <property type="entry name" value="MITOCHONDRIAL AMIDOXIME REDUCING COMPONENT 1"/>
    <property type="match status" value="1"/>
</dbReference>
<evidence type="ECO:0000313" key="3">
    <source>
        <dbReference type="EnsemblMetazoa" id="CapteP226823"/>
    </source>
</evidence>